<proteinExistence type="predicted"/>
<sequence>MTWNNRIYKHFIKGKKCFALHETFYNNETGLIESWTEKPLTEFSESIDELIQDLEQKLADAKRFRNTVLLPNASTEENNKIASK</sequence>
<dbReference type="EMBL" id="PRDL01000001">
    <property type="protein sequence ID" value="MBE8715703.1"/>
    <property type="molecule type" value="Genomic_DNA"/>
</dbReference>
<protein>
    <submittedName>
        <fullName evidence="2">Uncharacterized protein</fullName>
    </submittedName>
</protein>
<organism evidence="2 3">
    <name type="scientific">Cellvibrio polysaccharolyticus</name>
    <dbReference type="NCBI Taxonomy" id="2082724"/>
    <lineage>
        <taxon>Bacteria</taxon>
        <taxon>Pseudomonadati</taxon>
        <taxon>Pseudomonadota</taxon>
        <taxon>Gammaproteobacteria</taxon>
        <taxon>Cellvibrionales</taxon>
        <taxon>Cellvibrionaceae</taxon>
        <taxon>Cellvibrio</taxon>
    </lineage>
</organism>
<evidence type="ECO:0000256" key="1">
    <source>
        <dbReference type="SAM" id="Coils"/>
    </source>
</evidence>
<evidence type="ECO:0000313" key="2">
    <source>
        <dbReference type="EMBL" id="MBE8715703.1"/>
    </source>
</evidence>
<dbReference type="RefSeq" id="WP_193906241.1">
    <property type="nucleotide sequence ID" value="NZ_PRDL01000001.1"/>
</dbReference>
<keyword evidence="3" id="KW-1185">Reference proteome</keyword>
<dbReference type="Proteomes" id="UP000652567">
    <property type="component" value="Unassembled WGS sequence"/>
</dbReference>
<keyword evidence="1" id="KW-0175">Coiled coil</keyword>
<dbReference type="AlphaFoldDB" id="A0A928UZ38"/>
<evidence type="ECO:0000313" key="3">
    <source>
        <dbReference type="Proteomes" id="UP000652567"/>
    </source>
</evidence>
<name>A0A928UZ38_9GAMM</name>
<feature type="coiled-coil region" evidence="1">
    <location>
        <begin position="40"/>
        <end position="67"/>
    </location>
</feature>
<gene>
    <name evidence="2" type="ORF">C4F51_00695</name>
</gene>
<accession>A0A928UZ38</accession>
<reference evidence="2" key="1">
    <citation type="submission" date="2018-07" db="EMBL/GenBank/DDBJ databases">
        <title>Genome assembly of strain Ka43.</title>
        <authorList>
            <person name="Kukolya J."/>
            <person name="Nagy I."/>
            <person name="Horvath B."/>
            <person name="Toth A."/>
        </authorList>
    </citation>
    <scope>NUCLEOTIDE SEQUENCE</scope>
    <source>
        <strain evidence="2">KB43</strain>
    </source>
</reference>
<comment type="caution">
    <text evidence="2">The sequence shown here is derived from an EMBL/GenBank/DDBJ whole genome shotgun (WGS) entry which is preliminary data.</text>
</comment>